<keyword evidence="2" id="KW-0949">S-adenosyl-L-methionine</keyword>
<dbReference type="InterPro" id="IPR050320">
    <property type="entry name" value="N5-glutamine_MTase"/>
</dbReference>
<dbReference type="Pfam" id="PF05175">
    <property type="entry name" value="MTS"/>
    <property type="match status" value="1"/>
</dbReference>
<dbReference type="OrthoDB" id="9800643at2"/>
<protein>
    <recommendedName>
        <fullName evidence="3">Methyltransferase small domain-containing protein</fullName>
    </recommendedName>
</protein>
<dbReference type="EMBL" id="CP015614">
    <property type="protein sequence ID" value="ANF54018.1"/>
    <property type="molecule type" value="Genomic_DNA"/>
</dbReference>
<dbReference type="InterPro" id="IPR029063">
    <property type="entry name" value="SAM-dependent_MTases_sf"/>
</dbReference>
<keyword evidence="5" id="KW-1185">Reference proteome</keyword>
<feature type="domain" description="Methyltransferase small" evidence="3">
    <location>
        <begin position="124"/>
        <end position="211"/>
    </location>
</feature>
<dbReference type="GO" id="GO:0036009">
    <property type="term" value="F:protein-glutamine N-methyltransferase activity"/>
    <property type="evidence" value="ECO:0007669"/>
    <property type="project" value="TreeGrafter"/>
</dbReference>
<dbReference type="SUPFAM" id="SSF53335">
    <property type="entry name" value="S-adenosyl-L-methionine-dependent methyltransferases"/>
    <property type="match status" value="1"/>
</dbReference>
<dbReference type="AlphaFoldDB" id="A0A172Y492"/>
<evidence type="ECO:0000313" key="4">
    <source>
        <dbReference type="EMBL" id="ANF54018.1"/>
    </source>
</evidence>
<keyword evidence="1" id="KW-0489">Methyltransferase</keyword>
<dbReference type="GO" id="GO:0032259">
    <property type="term" value="P:methylation"/>
    <property type="evidence" value="ECO:0007669"/>
    <property type="project" value="UniProtKB-KW"/>
</dbReference>
<keyword evidence="1" id="KW-0808">Transferase</keyword>
<dbReference type="Gene3D" id="3.40.50.150">
    <property type="entry name" value="Vaccinia Virus protein VP39"/>
    <property type="match status" value="1"/>
</dbReference>
<organism evidence="4 5">
    <name type="scientific">Brevundimonas naejangsanensis</name>
    <dbReference type="NCBI Taxonomy" id="588932"/>
    <lineage>
        <taxon>Bacteria</taxon>
        <taxon>Pseudomonadati</taxon>
        <taxon>Pseudomonadota</taxon>
        <taxon>Alphaproteobacteria</taxon>
        <taxon>Caulobacterales</taxon>
        <taxon>Caulobacteraceae</taxon>
        <taxon>Brevundimonas</taxon>
    </lineage>
</organism>
<dbReference type="STRING" id="588932.DA69_04210"/>
<accession>A0A172Y492</accession>
<gene>
    <name evidence="4" type="ORF">DA69_04210</name>
</gene>
<proteinExistence type="predicted"/>
<dbReference type="eggNOG" id="COG2890">
    <property type="taxonomic scope" value="Bacteria"/>
</dbReference>
<evidence type="ECO:0000256" key="1">
    <source>
        <dbReference type="ARBA" id="ARBA00022603"/>
    </source>
</evidence>
<dbReference type="InterPro" id="IPR007848">
    <property type="entry name" value="Small_mtfrase_dom"/>
</dbReference>
<dbReference type="KEGG" id="bne:DA69_04210"/>
<reference evidence="4 5" key="1">
    <citation type="journal article" date="2014" name="Genome Announc.">
        <title>Genome Sequence of a Promising Hydrogen-Producing Facultative Anaerobic Bacterium, Brevundimonas naejangsanensis Strain B1.</title>
        <authorList>
            <person name="Su H."/>
            <person name="Zhang T."/>
            <person name="Bao M."/>
            <person name="Jiang Y."/>
            <person name="Wang Y."/>
            <person name="Tan T."/>
        </authorList>
    </citation>
    <scope>NUCLEOTIDE SEQUENCE [LARGE SCALE GENOMIC DNA]</scope>
    <source>
        <strain evidence="4 5">B1</strain>
    </source>
</reference>
<dbReference type="RefSeq" id="WP_029972528.1">
    <property type="nucleotide sequence ID" value="NZ_CP015614.1"/>
</dbReference>
<name>A0A172Y492_9CAUL</name>
<evidence type="ECO:0000259" key="3">
    <source>
        <dbReference type="Pfam" id="PF05175"/>
    </source>
</evidence>
<dbReference type="PANTHER" id="PTHR18895:SF74">
    <property type="entry name" value="MTRF1L RELEASE FACTOR GLUTAMINE METHYLTRANSFERASE"/>
    <property type="match status" value="1"/>
</dbReference>
<evidence type="ECO:0000313" key="5">
    <source>
        <dbReference type="Proteomes" id="UP000077603"/>
    </source>
</evidence>
<dbReference type="PANTHER" id="PTHR18895">
    <property type="entry name" value="HEMK METHYLTRANSFERASE"/>
    <property type="match status" value="1"/>
</dbReference>
<sequence length="308" mass="32285">MTTQAFAPGDAALLELLSRLESVGYDFVSPTPAVHRLVARRRRAAEADLLRDILGWGRAFCPEIAPAWLMDVLTAADALAEDPDGLRARLRVSRLDGRLHLHSASSADEQAVFLGPDSYRYVRFLRQALSGCAWRQALEIGVGAGAGALAIAALDPAAAVAATDINPQALRLSRLNARHAGLAIDLRPGGFPAEGVWDLIAANPPYMAGRNGRLYRDGGGQYGAEVALGWASEALSRLAPGGAFVLYTGAPVVAGQDLVRAALAALAGQAGARLVYEEIDPDVFGASLARPSYAEVERIAAVGAVVTV</sequence>
<dbReference type="Proteomes" id="UP000077603">
    <property type="component" value="Chromosome"/>
</dbReference>
<evidence type="ECO:0000256" key="2">
    <source>
        <dbReference type="ARBA" id="ARBA00022691"/>
    </source>
</evidence>